<dbReference type="Proteomes" id="UP000830158">
    <property type="component" value="Chromosome"/>
</dbReference>
<name>A0ABY4NZH0_9PSEU</name>
<feature type="transmembrane region" description="Helical" evidence="1">
    <location>
        <begin position="12"/>
        <end position="35"/>
    </location>
</feature>
<dbReference type="RefSeq" id="WP_205413418.1">
    <property type="nucleotide sequence ID" value="NZ_CP091196.1"/>
</dbReference>
<keyword evidence="1" id="KW-0472">Membrane</keyword>
<proteinExistence type="predicted"/>
<protein>
    <submittedName>
        <fullName evidence="2">Uncharacterized protein</fullName>
    </submittedName>
</protein>
<accession>A0ABY4NZH0</accession>
<dbReference type="EMBL" id="CP091196">
    <property type="protein sequence ID" value="UQS25492.1"/>
    <property type="molecule type" value="Genomic_DNA"/>
</dbReference>
<keyword evidence="1" id="KW-0812">Transmembrane</keyword>
<keyword evidence="3" id="KW-1185">Reference proteome</keyword>
<keyword evidence="1" id="KW-1133">Transmembrane helix</keyword>
<reference evidence="2" key="1">
    <citation type="submission" date="2022-01" db="EMBL/GenBank/DDBJ databases">
        <title>PSI-footprinting approach for the identification of protein synthesis inhibitor producers.</title>
        <authorList>
            <person name="Handel F."/>
            <person name="Kulik A."/>
            <person name="Wex K.W."/>
            <person name="Berscheid A."/>
            <person name="Saur J.S."/>
            <person name="Winkler A."/>
            <person name="Wibberg D."/>
            <person name="Kalinowski J."/>
            <person name="Broetz-Oesterhelt H."/>
            <person name="Mast Y."/>
        </authorList>
    </citation>
    <scope>NUCLEOTIDE SEQUENCE</scope>
    <source>
        <strain evidence="2">KNN 49.3e</strain>
    </source>
</reference>
<evidence type="ECO:0000313" key="3">
    <source>
        <dbReference type="Proteomes" id="UP000830158"/>
    </source>
</evidence>
<evidence type="ECO:0000313" key="2">
    <source>
        <dbReference type="EMBL" id="UQS25492.1"/>
    </source>
</evidence>
<feature type="transmembrane region" description="Helical" evidence="1">
    <location>
        <begin position="120"/>
        <end position="140"/>
    </location>
</feature>
<feature type="transmembrane region" description="Helical" evidence="1">
    <location>
        <begin position="55"/>
        <end position="78"/>
    </location>
</feature>
<evidence type="ECO:0000256" key="1">
    <source>
        <dbReference type="SAM" id="Phobius"/>
    </source>
</evidence>
<organism evidence="2 3">
    <name type="scientific">Amycolatopsis thermalba</name>
    <dbReference type="NCBI Taxonomy" id="944492"/>
    <lineage>
        <taxon>Bacteria</taxon>
        <taxon>Bacillati</taxon>
        <taxon>Actinomycetota</taxon>
        <taxon>Actinomycetes</taxon>
        <taxon>Pseudonocardiales</taxon>
        <taxon>Pseudonocardiaceae</taxon>
        <taxon>Amycolatopsis</taxon>
    </lineage>
</organism>
<sequence length="148" mass="15298">MTQSPPRRSALAAMYTGLGLTVAVTVLAYLSTAVLAGHVRAGYPAYTPAQVDSAVTAYLVLLSVLGALGAGGWLWMTWAVRAGKRWARPAATVMLVLGIGTGLTGLFIRDVSGEPGLPPALGWAGMAPCLAGIVAVGLLWKHSERKAQ</sequence>
<gene>
    <name evidence="2" type="ORF">L1857_23100</name>
</gene>
<feature type="transmembrane region" description="Helical" evidence="1">
    <location>
        <begin position="90"/>
        <end position="108"/>
    </location>
</feature>